<dbReference type="InterPro" id="IPR000760">
    <property type="entry name" value="Inositol_monophosphatase-like"/>
</dbReference>
<accession>A0A455SLL5</accession>
<dbReference type="PRINTS" id="PR00377">
    <property type="entry name" value="IMPHPHTASES"/>
</dbReference>
<sequence>MFLHWKRAENVKETHFHIMLELLEQLFRQVRSYSQSERFDRKRIYHRTAKHVTMQFDRDAEDIIIQGLQESGHGFEIITEERETLSTTSNPQYRIVVDPIDGSTNAERGITAAAVALAVLPIDAPILPSHVQWALVGDLFSGTVYLAGKGHGSFRNGQRNQVSSITSLKHSIIGLNLDSRDLHTLERLLLSSPRPLGVRRSGSTAIDCVYVASGTYDAYVDVGDVLTGESFLASAAIVLEAGGIVTDHKGQELKPVANLTDGYSIVVAGNKDLHQAILNKINPRP</sequence>
<feature type="binding site" evidence="4">
    <location>
        <position position="98"/>
    </location>
    <ligand>
        <name>Mg(2+)</name>
        <dbReference type="ChEBI" id="CHEBI:18420"/>
        <label>1</label>
        <note>catalytic</note>
    </ligand>
</feature>
<dbReference type="PANTHER" id="PTHR20854:SF4">
    <property type="entry name" value="INOSITOL-1-MONOPHOSPHATASE-RELATED"/>
    <property type="match status" value="1"/>
</dbReference>
<evidence type="ECO:0000256" key="4">
    <source>
        <dbReference type="PIRSR" id="PIRSR600760-2"/>
    </source>
</evidence>
<protein>
    <submittedName>
        <fullName evidence="5">Inositol monophosphatase</fullName>
    </submittedName>
</protein>
<evidence type="ECO:0000256" key="1">
    <source>
        <dbReference type="ARBA" id="ARBA00022723"/>
    </source>
</evidence>
<dbReference type="SUPFAM" id="SSF56655">
    <property type="entry name" value="Carbohydrate phosphatase"/>
    <property type="match status" value="1"/>
</dbReference>
<dbReference type="EMBL" id="AP019376">
    <property type="protein sequence ID" value="BBH88258.1"/>
    <property type="molecule type" value="Genomic_DNA"/>
</dbReference>
<evidence type="ECO:0000256" key="3">
    <source>
        <dbReference type="ARBA" id="ARBA00022842"/>
    </source>
</evidence>
<dbReference type="GO" id="GO:0006020">
    <property type="term" value="P:inositol metabolic process"/>
    <property type="evidence" value="ECO:0007669"/>
    <property type="project" value="TreeGrafter"/>
</dbReference>
<dbReference type="Gene3D" id="3.30.540.10">
    <property type="entry name" value="Fructose-1,6-Bisphosphatase, subunit A, domain 1"/>
    <property type="match status" value="1"/>
</dbReference>
<evidence type="ECO:0000313" key="5">
    <source>
        <dbReference type="EMBL" id="BBH88258.1"/>
    </source>
</evidence>
<evidence type="ECO:0000256" key="2">
    <source>
        <dbReference type="ARBA" id="ARBA00022801"/>
    </source>
</evidence>
<name>A0A455SLL5_9CHLR</name>
<feature type="binding site" evidence="4">
    <location>
        <position position="80"/>
    </location>
    <ligand>
        <name>Mg(2+)</name>
        <dbReference type="ChEBI" id="CHEBI:18420"/>
        <label>1</label>
        <note>catalytic</note>
    </ligand>
</feature>
<feature type="binding site" evidence="4">
    <location>
        <position position="100"/>
    </location>
    <ligand>
        <name>Mg(2+)</name>
        <dbReference type="ChEBI" id="CHEBI:18420"/>
        <label>1</label>
        <note>catalytic</note>
    </ligand>
</feature>
<dbReference type="AlphaFoldDB" id="A0A455SLL5"/>
<keyword evidence="3 4" id="KW-0460">Magnesium</keyword>
<dbReference type="GO" id="GO:0008934">
    <property type="term" value="F:inositol monophosphate 1-phosphatase activity"/>
    <property type="evidence" value="ECO:0007669"/>
    <property type="project" value="TreeGrafter"/>
</dbReference>
<reference evidence="5" key="1">
    <citation type="submission" date="2018-12" db="EMBL/GenBank/DDBJ databases">
        <title>Novel natural products biosynthetic potential of the class Ktedonobacteria.</title>
        <authorList>
            <person name="Zheng Y."/>
            <person name="Saitou A."/>
            <person name="Wang C.M."/>
            <person name="Toyoda A."/>
            <person name="Minakuchi Y."/>
            <person name="Sekiguchi Y."/>
            <person name="Ueda K."/>
            <person name="Takano H."/>
            <person name="Sakai Y."/>
            <person name="Yokota A."/>
            <person name="Yabe S."/>
        </authorList>
    </citation>
    <scope>NUCLEOTIDE SEQUENCE</scope>
    <source>
        <strain evidence="5">COM3</strain>
    </source>
</reference>
<dbReference type="PROSITE" id="PS00629">
    <property type="entry name" value="IMP_1"/>
    <property type="match status" value="1"/>
</dbReference>
<dbReference type="GO" id="GO:0046872">
    <property type="term" value="F:metal ion binding"/>
    <property type="evidence" value="ECO:0007669"/>
    <property type="project" value="UniProtKB-KW"/>
</dbReference>
<feature type="binding site" evidence="4">
    <location>
        <position position="101"/>
    </location>
    <ligand>
        <name>Mg(2+)</name>
        <dbReference type="ChEBI" id="CHEBI:18420"/>
        <label>1</label>
        <note>catalytic</note>
    </ligand>
</feature>
<dbReference type="InterPro" id="IPR020583">
    <property type="entry name" value="Inositol_monoP_metal-BS"/>
</dbReference>
<organism evidence="5">
    <name type="scientific">Thermosporothrix sp. COM3</name>
    <dbReference type="NCBI Taxonomy" id="2490863"/>
    <lineage>
        <taxon>Bacteria</taxon>
        <taxon>Bacillati</taxon>
        <taxon>Chloroflexota</taxon>
        <taxon>Ktedonobacteria</taxon>
        <taxon>Ktedonobacterales</taxon>
        <taxon>Thermosporotrichaceae</taxon>
        <taxon>Thermosporothrix</taxon>
    </lineage>
</organism>
<keyword evidence="2" id="KW-0378">Hydrolase</keyword>
<dbReference type="Gene3D" id="3.40.190.80">
    <property type="match status" value="1"/>
</dbReference>
<dbReference type="GO" id="GO:0007165">
    <property type="term" value="P:signal transduction"/>
    <property type="evidence" value="ECO:0007669"/>
    <property type="project" value="TreeGrafter"/>
</dbReference>
<gene>
    <name evidence="5" type="ORF">KTC_30090</name>
</gene>
<dbReference type="PANTHER" id="PTHR20854">
    <property type="entry name" value="INOSITOL MONOPHOSPHATASE"/>
    <property type="match status" value="1"/>
</dbReference>
<proteinExistence type="predicted"/>
<comment type="cofactor">
    <cofactor evidence="4">
        <name>Mg(2+)</name>
        <dbReference type="ChEBI" id="CHEBI:18420"/>
    </cofactor>
</comment>
<keyword evidence="1 4" id="KW-0479">Metal-binding</keyword>
<dbReference type="Pfam" id="PF00459">
    <property type="entry name" value="Inositol_P"/>
    <property type="match status" value="1"/>
</dbReference>